<evidence type="ECO:0000256" key="2">
    <source>
        <dbReference type="ARBA" id="ARBA00022448"/>
    </source>
</evidence>
<dbReference type="AlphaFoldDB" id="A0A3M7KWJ2"/>
<evidence type="ECO:0008006" key="9">
    <source>
        <dbReference type="Google" id="ProtNLM"/>
    </source>
</evidence>
<keyword evidence="4 6" id="KW-1133">Transmembrane helix</keyword>
<reference evidence="8" key="1">
    <citation type="journal article" date="2018" name="Algal Res.">
        <title>Characterization of plant carbon substrate utilization by Auxenochlorella protothecoides.</title>
        <authorList>
            <person name="Vogler B.W."/>
            <person name="Starkenburg S.R."/>
            <person name="Sudasinghe N."/>
            <person name="Schambach J.Y."/>
            <person name="Rollin J.A."/>
            <person name="Pattathil S."/>
            <person name="Barry A.N."/>
        </authorList>
    </citation>
    <scope>NUCLEOTIDE SEQUENCE [LARGE SCALE GENOMIC DNA]</scope>
    <source>
        <strain evidence="8">UTEX 25</strain>
    </source>
</reference>
<comment type="subcellular location">
    <subcellularLocation>
        <location evidence="1">Membrane</location>
        <topology evidence="1">Multi-pass membrane protein</topology>
    </subcellularLocation>
</comment>
<evidence type="ECO:0000313" key="8">
    <source>
        <dbReference type="Proteomes" id="UP000279271"/>
    </source>
</evidence>
<gene>
    <name evidence="7" type="ORF">APUTEX25_003256</name>
</gene>
<comment type="caution">
    <text evidence="7">The sequence shown here is derived from an EMBL/GenBank/DDBJ whole genome shotgun (WGS) entry which is preliminary data.</text>
</comment>
<dbReference type="EMBL" id="QOKY01000196">
    <property type="protein sequence ID" value="RMZ53722.1"/>
    <property type="molecule type" value="Genomic_DNA"/>
</dbReference>
<dbReference type="Proteomes" id="UP000279271">
    <property type="component" value="Unassembled WGS sequence"/>
</dbReference>
<feature type="transmembrane region" description="Helical" evidence="6">
    <location>
        <begin position="505"/>
        <end position="525"/>
    </location>
</feature>
<keyword evidence="3 6" id="KW-0812">Transmembrane</keyword>
<proteinExistence type="predicted"/>
<accession>A0A3M7KWJ2</accession>
<dbReference type="Gene3D" id="1.20.1250.20">
    <property type="entry name" value="MFS general substrate transporter like domains"/>
    <property type="match status" value="1"/>
</dbReference>
<feature type="transmembrane region" description="Helical" evidence="6">
    <location>
        <begin position="101"/>
        <end position="119"/>
    </location>
</feature>
<evidence type="ECO:0000256" key="3">
    <source>
        <dbReference type="ARBA" id="ARBA00022692"/>
    </source>
</evidence>
<feature type="transmembrane region" description="Helical" evidence="6">
    <location>
        <begin position="322"/>
        <end position="340"/>
    </location>
</feature>
<evidence type="ECO:0000256" key="1">
    <source>
        <dbReference type="ARBA" id="ARBA00004141"/>
    </source>
</evidence>
<evidence type="ECO:0000256" key="4">
    <source>
        <dbReference type="ARBA" id="ARBA00022989"/>
    </source>
</evidence>
<keyword evidence="5 6" id="KW-0472">Membrane</keyword>
<feature type="transmembrane region" description="Helical" evidence="6">
    <location>
        <begin position="158"/>
        <end position="176"/>
    </location>
</feature>
<feature type="transmembrane region" description="Helical" evidence="6">
    <location>
        <begin position="21"/>
        <end position="47"/>
    </location>
</feature>
<dbReference type="SUPFAM" id="SSF103473">
    <property type="entry name" value="MFS general substrate transporter"/>
    <property type="match status" value="1"/>
</dbReference>
<dbReference type="GO" id="GO:0016020">
    <property type="term" value="C:membrane"/>
    <property type="evidence" value="ECO:0007669"/>
    <property type="project" value="UniProtKB-SubCell"/>
</dbReference>
<evidence type="ECO:0000313" key="7">
    <source>
        <dbReference type="EMBL" id="RMZ53722.1"/>
    </source>
</evidence>
<dbReference type="InterPro" id="IPR036259">
    <property type="entry name" value="MFS_trans_sf"/>
</dbReference>
<keyword evidence="2" id="KW-0813">Transport</keyword>
<dbReference type="PANTHER" id="PTHR23504">
    <property type="entry name" value="MAJOR FACILITATOR SUPERFAMILY DOMAIN-CONTAINING PROTEIN 10"/>
    <property type="match status" value="1"/>
</dbReference>
<feature type="transmembrane region" description="Helical" evidence="6">
    <location>
        <begin position="398"/>
        <end position="414"/>
    </location>
</feature>
<dbReference type="GO" id="GO:0022857">
    <property type="term" value="F:transmembrane transporter activity"/>
    <property type="evidence" value="ECO:0007669"/>
    <property type="project" value="InterPro"/>
</dbReference>
<feature type="transmembrane region" description="Helical" evidence="6">
    <location>
        <begin position="480"/>
        <end position="498"/>
    </location>
</feature>
<organism evidence="7 8">
    <name type="scientific">Auxenochlorella protothecoides</name>
    <name type="common">Green microalga</name>
    <name type="synonym">Chlorella protothecoides</name>
    <dbReference type="NCBI Taxonomy" id="3075"/>
    <lineage>
        <taxon>Eukaryota</taxon>
        <taxon>Viridiplantae</taxon>
        <taxon>Chlorophyta</taxon>
        <taxon>core chlorophytes</taxon>
        <taxon>Trebouxiophyceae</taxon>
        <taxon>Chlorellales</taxon>
        <taxon>Chlorellaceae</taxon>
        <taxon>Auxenochlorella</taxon>
    </lineage>
</organism>
<dbReference type="InterPro" id="IPR011701">
    <property type="entry name" value="MFS"/>
</dbReference>
<dbReference type="PANTHER" id="PTHR23504:SF117">
    <property type="entry name" value="MAJOR FACILITATOR SUPERFAMILY PROTEIN"/>
    <property type="match status" value="1"/>
</dbReference>
<feature type="transmembrane region" description="Helical" evidence="6">
    <location>
        <begin position="369"/>
        <end position="391"/>
    </location>
</feature>
<dbReference type="Pfam" id="PF07690">
    <property type="entry name" value="MFS_1"/>
    <property type="match status" value="1"/>
</dbReference>
<evidence type="ECO:0000256" key="6">
    <source>
        <dbReference type="SAM" id="Phobius"/>
    </source>
</evidence>
<evidence type="ECO:0000256" key="5">
    <source>
        <dbReference type="ARBA" id="ARBA00023136"/>
    </source>
</evidence>
<sequence length="549" mass="55895">MALRGPPMFERWKTGEHAPLWRLRYMFVCHFTQALFIVLPYTVSVYMVRDFLVAGAAPGQPVPEQRVGVLTGALGAVSSAAALLTSYPLGALSDRVGRKAVILVGLASSVASLLWYGAAPSLSQALAARALGGAFNGVIGAEKAMIGDCCDARAATRAFSLFSLAWGVGALFAPVLGGGLSRPCAGALAGATWACGDAGAPLRRWPYLLPCAVSAALCALALALCALGLEETLPGKCGDEGLGSGQASLNLSLASSVQLSVRREGGLDSVSLDWPADDRPGQVGPEAEAATLLPQKTDGRTAPGPDGAGAQLPHTAWHKDRLVILCLIGYGAVAFIYNLFDELLPLFASAPRSEGGLELQPSGLAPSNAFGGAVLILFTLLGLGPALRALGVLPVTRLGLWCVLPFAVLVPLASEAPPGRGVLLQATLFAGQALRSTSAATAFTGCLILVNAAAQRCGALGAVNGAGQALASAVRAAGPLAGGGLWAGAVALGGAPWFPRAALQYVPFAALALVAMLAQVLYLHVHLPLEGGGEERGAQDDAEAPPLRS</sequence>
<feature type="transmembrane region" description="Helical" evidence="6">
    <location>
        <begin position="67"/>
        <end position="89"/>
    </location>
</feature>
<name>A0A3M7KWJ2_AUXPR</name>
<protein>
    <recommendedName>
        <fullName evidence="9">Major facilitator superfamily (MFS) profile domain-containing protein</fullName>
    </recommendedName>
</protein>
<feature type="transmembrane region" description="Helical" evidence="6">
    <location>
        <begin position="207"/>
        <end position="229"/>
    </location>
</feature>